<dbReference type="EMBL" id="KK852744">
    <property type="protein sequence ID" value="KDR17346.1"/>
    <property type="molecule type" value="Genomic_DNA"/>
</dbReference>
<protein>
    <recommendedName>
        <fullName evidence="16">Choline/ethanolamine transporter FLVCR1</fullName>
    </recommendedName>
    <alternativeName>
        <fullName evidence="17">Heme transporter FLVCR1</fullName>
    </alternativeName>
</protein>
<feature type="transmembrane region" description="Helical" evidence="18">
    <location>
        <begin position="471"/>
        <end position="491"/>
    </location>
</feature>
<dbReference type="GO" id="GO:0043249">
    <property type="term" value="P:erythrocyte maturation"/>
    <property type="evidence" value="ECO:0007669"/>
    <property type="project" value="UniProtKB-KW"/>
</dbReference>
<dbReference type="OrthoDB" id="422206at2759"/>
<dbReference type="OMA" id="IRMSIMI"/>
<keyword evidence="6 18" id="KW-1133">Transmembrane helix</keyword>
<evidence type="ECO:0000256" key="2">
    <source>
        <dbReference type="ARBA" id="ARBA00022448"/>
    </source>
</evidence>
<dbReference type="AlphaFoldDB" id="A0A067REN7"/>
<gene>
    <name evidence="20" type="ORF">L798_08546</name>
</gene>
<keyword evidence="4" id="KW-0597">Phosphoprotein</keyword>
<evidence type="ECO:0000256" key="12">
    <source>
        <dbReference type="ARBA" id="ARBA00036811"/>
    </source>
</evidence>
<feature type="transmembrane region" description="Helical" evidence="18">
    <location>
        <begin position="406"/>
        <end position="431"/>
    </location>
</feature>
<name>A0A067REN7_ZOONE</name>
<evidence type="ECO:0000256" key="18">
    <source>
        <dbReference type="SAM" id="Phobius"/>
    </source>
</evidence>
<dbReference type="CDD" id="cd17398">
    <property type="entry name" value="MFS_FLVCR_like"/>
    <property type="match status" value="1"/>
</dbReference>
<feature type="transmembrane region" description="Helical" evidence="18">
    <location>
        <begin position="217"/>
        <end position="238"/>
    </location>
</feature>
<feature type="transmembrane region" description="Helical" evidence="18">
    <location>
        <begin position="182"/>
        <end position="205"/>
    </location>
</feature>
<dbReference type="GO" id="GO:0015232">
    <property type="term" value="F:heme transmembrane transporter activity"/>
    <property type="evidence" value="ECO:0007669"/>
    <property type="project" value="UniProtKB-ARBA"/>
</dbReference>
<evidence type="ECO:0000256" key="4">
    <source>
        <dbReference type="ARBA" id="ARBA00022553"/>
    </source>
</evidence>
<dbReference type="PANTHER" id="PTHR10924:SF4">
    <property type="entry name" value="GH15861P"/>
    <property type="match status" value="1"/>
</dbReference>
<keyword evidence="21" id="KW-1185">Reference proteome</keyword>
<dbReference type="PANTHER" id="PTHR10924">
    <property type="entry name" value="MAJOR FACILITATOR SUPERFAMILY PROTEIN-RELATED"/>
    <property type="match status" value="1"/>
</dbReference>
<keyword evidence="2" id="KW-0813">Transport</keyword>
<evidence type="ECO:0000256" key="3">
    <source>
        <dbReference type="ARBA" id="ARBA00022475"/>
    </source>
</evidence>
<organism evidence="20 21">
    <name type="scientific">Zootermopsis nevadensis</name>
    <name type="common">Dampwood termite</name>
    <dbReference type="NCBI Taxonomy" id="136037"/>
    <lineage>
        <taxon>Eukaryota</taxon>
        <taxon>Metazoa</taxon>
        <taxon>Ecdysozoa</taxon>
        <taxon>Arthropoda</taxon>
        <taxon>Hexapoda</taxon>
        <taxon>Insecta</taxon>
        <taxon>Pterygota</taxon>
        <taxon>Neoptera</taxon>
        <taxon>Polyneoptera</taxon>
        <taxon>Dictyoptera</taxon>
        <taxon>Blattodea</taxon>
        <taxon>Blattoidea</taxon>
        <taxon>Termitoidae</taxon>
        <taxon>Termopsidae</taxon>
        <taxon>Zootermopsis</taxon>
    </lineage>
</organism>
<evidence type="ECO:0000256" key="17">
    <source>
        <dbReference type="ARBA" id="ARBA00080886"/>
    </source>
</evidence>
<evidence type="ECO:0000256" key="10">
    <source>
        <dbReference type="ARBA" id="ARBA00023180"/>
    </source>
</evidence>
<evidence type="ECO:0000256" key="13">
    <source>
        <dbReference type="ARBA" id="ARBA00045087"/>
    </source>
</evidence>
<keyword evidence="9" id="KW-0675">Receptor</keyword>
<dbReference type="InterPro" id="IPR011701">
    <property type="entry name" value="MFS"/>
</dbReference>
<feature type="transmembrane region" description="Helical" evidence="18">
    <location>
        <begin position="352"/>
        <end position="371"/>
    </location>
</feature>
<evidence type="ECO:0000256" key="15">
    <source>
        <dbReference type="ARBA" id="ARBA00060240"/>
    </source>
</evidence>
<proteinExistence type="inferred from homology"/>
<comment type="catalytic activity">
    <reaction evidence="12">
        <text>choline(out) = choline(in)</text>
        <dbReference type="Rhea" id="RHEA:32751"/>
        <dbReference type="ChEBI" id="CHEBI:15354"/>
    </reaction>
</comment>
<comment type="catalytic activity">
    <reaction evidence="13">
        <text>ethanolamine(in) = ethanolamine(out)</text>
        <dbReference type="Rhea" id="RHEA:32747"/>
        <dbReference type="ChEBI" id="CHEBI:57603"/>
    </reaction>
</comment>
<feature type="transmembrane region" description="Helical" evidence="18">
    <location>
        <begin position="314"/>
        <end position="332"/>
    </location>
</feature>
<reference evidence="20 21" key="1">
    <citation type="journal article" date="2014" name="Nat. Commun.">
        <title>Molecular traces of alternative social organization in a termite genome.</title>
        <authorList>
            <person name="Terrapon N."/>
            <person name="Li C."/>
            <person name="Robertson H.M."/>
            <person name="Ji L."/>
            <person name="Meng X."/>
            <person name="Booth W."/>
            <person name="Chen Z."/>
            <person name="Childers C.P."/>
            <person name="Glastad K.M."/>
            <person name="Gokhale K."/>
            <person name="Gowin J."/>
            <person name="Gronenberg W."/>
            <person name="Hermansen R.A."/>
            <person name="Hu H."/>
            <person name="Hunt B.G."/>
            <person name="Huylmans A.K."/>
            <person name="Khalil S.M."/>
            <person name="Mitchell R.D."/>
            <person name="Munoz-Torres M.C."/>
            <person name="Mustard J.A."/>
            <person name="Pan H."/>
            <person name="Reese J.T."/>
            <person name="Scharf M.E."/>
            <person name="Sun F."/>
            <person name="Vogel H."/>
            <person name="Xiao J."/>
            <person name="Yang W."/>
            <person name="Yang Z."/>
            <person name="Yang Z."/>
            <person name="Zhou J."/>
            <person name="Zhu J."/>
            <person name="Brent C.S."/>
            <person name="Elsik C.G."/>
            <person name="Goodisman M.A."/>
            <person name="Liberles D.A."/>
            <person name="Roe R.M."/>
            <person name="Vargo E.L."/>
            <person name="Vilcinskas A."/>
            <person name="Wang J."/>
            <person name="Bornberg-Bauer E."/>
            <person name="Korb J."/>
            <person name="Zhang G."/>
            <person name="Liebig J."/>
        </authorList>
    </citation>
    <scope>NUCLEOTIDE SEQUENCE [LARGE SCALE GENOMIC DNA]</scope>
    <source>
        <tissue evidence="20">Whole organism</tissue>
    </source>
</reference>
<evidence type="ECO:0000256" key="6">
    <source>
        <dbReference type="ARBA" id="ARBA00022989"/>
    </source>
</evidence>
<dbReference type="PROSITE" id="PS50850">
    <property type="entry name" value="MFS"/>
    <property type="match status" value="1"/>
</dbReference>
<dbReference type="GO" id="GO:0031966">
    <property type="term" value="C:mitochondrial membrane"/>
    <property type="evidence" value="ECO:0007669"/>
    <property type="project" value="UniProtKB-ARBA"/>
</dbReference>
<dbReference type="InterPro" id="IPR036259">
    <property type="entry name" value="MFS_trans_sf"/>
</dbReference>
<evidence type="ECO:0000313" key="21">
    <source>
        <dbReference type="Proteomes" id="UP000027135"/>
    </source>
</evidence>
<evidence type="ECO:0000259" key="19">
    <source>
        <dbReference type="PROSITE" id="PS50850"/>
    </source>
</evidence>
<evidence type="ECO:0000256" key="14">
    <source>
        <dbReference type="ARBA" id="ARBA00046338"/>
    </source>
</evidence>
<comment type="similarity">
    <text evidence="14">Belongs to the major facilitator superfamily. Feline leukemia virus subgroup C receptor (TC 2.A.1.28.1) family.</text>
</comment>
<evidence type="ECO:0000256" key="7">
    <source>
        <dbReference type="ARBA" id="ARBA00023057"/>
    </source>
</evidence>
<dbReference type="eggNOG" id="KOG2563">
    <property type="taxonomic scope" value="Eukaryota"/>
</dbReference>
<comment type="function">
    <text evidence="15">Uniporter that mediates the transport of extracellular choline and ethanolamine into cells, thereby playing a key role in phospholipid biosynthesis. Choline and ethanolamine are the precursors of phosphatidylcholine and phosphatidylethanolamine, respectively, the two most abundant phospholipids. Transport is not coupled with proton transport and is exclusively driven by the choline (or ethanolamine) gradient across the plasma membrane. Also acts as a heme b transporter that mediates heme efflux from the cytoplasm to the extracellular compartment.</text>
</comment>
<dbReference type="FunCoup" id="A0A067REN7">
    <property type="interactions" value="251"/>
</dbReference>
<feature type="domain" description="Major facilitator superfamily (MFS) profile" evidence="19">
    <location>
        <begin position="89"/>
        <end position="496"/>
    </location>
</feature>
<dbReference type="FunFam" id="1.20.1250.20:FF:000184">
    <property type="entry name" value="Feline leukemia virus subgroup C receptor-related protein 1"/>
    <property type="match status" value="1"/>
</dbReference>
<dbReference type="Gene3D" id="1.20.1250.20">
    <property type="entry name" value="MFS general substrate transporter like domains"/>
    <property type="match status" value="1"/>
</dbReference>
<keyword evidence="5 18" id="KW-0812">Transmembrane</keyword>
<feature type="transmembrane region" description="Helical" evidence="18">
    <location>
        <begin position="91"/>
        <end position="111"/>
    </location>
</feature>
<feature type="transmembrane region" description="Helical" evidence="18">
    <location>
        <begin position="258"/>
        <end position="278"/>
    </location>
</feature>
<keyword evidence="7" id="KW-0265">Erythrocyte maturation</keyword>
<feature type="transmembrane region" description="Helical" evidence="18">
    <location>
        <begin position="443"/>
        <end position="465"/>
    </location>
</feature>
<feature type="transmembrane region" description="Helical" evidence="18">
    <location>
        <begin position="131"/>
        <end position="151"/>
    </location>
</feature>
<evidence type="ECO:0000256" key="1">
    <source>
        <dbReference type="ARBA" id="ARBA00004651"/>
    </source>
</evidence>
<evidence type="ECO:0000256" key="9">
    <source>
        <dbReference type="ARBA" id="ARBA00023170"/>
    </source>
</evidence>
<dbReference type="InParanoid" id="A0A067REN7"/>
<feature type="transmembrane region" description="Helical" evidence="18">
    <location>
        <begin position="383"/>
        <end position="400"/>
    </location>
</feature>
<sequence length="509" mass="55873">MCVCVCDGALMRKAIHSSTRVSQADGPMTQLSANCSRGWSCHVQVTHHHLCCTEYECNSPPYEQDMRTNDLADGLQVQQEAHRCKLYKWRWVMLLIFVLYSMSNAMQWIQYSIISNIVTRFYGVDSVAVNWTSMIYMITYVPLIFPASWFLDKMGLRVSAILGALGTACGSWIKVASASPHMFTVAFVGQTLVAVSQVFILSVPPRLAAVWFGPNEVSSACSIGVFGNQLGIAIGFLLPPMMVKNHDNLDDIAHDLSLMYYSVAGFTTALLVLIVLLFKAEPPMPPSPAQVEQRANDDTNFVSSLKRLITNKDYIFLLMSYGLNVGVFYAISTLLNQVLLVYFPDGEEDAGRIGLVMMLAGMLGSVLSGIVLDMTHKFKETTLALYVFSLLGMVVFTFTLDTGKIAVVYFTGTLLGFFMTGYLPVGFELAAELTYPEPEGTSAGILNAAAQVFGIALTSGYSWLLEVTTHMWANGAMCFALALGNILTLVIKSDLRRQAAQGPQVTIIQ</sequence>
<dbReference type="GO" id="GO:0097037">
    <property type="term" value="P:heme export"/>
    <property type="evidence" value="ECO:0007669"/>
    <property type="project" value="TreeGrafter"/>
</dbReference>
<dbReference type="GO" id="GO:0020037">
    <property type="term" value="F:heme binding"/>
    <property type="evidence" value="ECO:0007669"/>
    <property type="project" value="TreeGrafter"/>
</dbReference>
<evidence type="ECO:0000256" key="5">
    <source>
        <dbReference type="ARBA" id="ARBA00022692"/>
    </source>
</evidence>
<dbReference type="InterPro" id="IPR020846">
    <property type="entry name" value="MFS_dom"/>
</dbReference>
<comment type="subcellular location">
    <subcellularLocation>
        <location evidence="1">Cell membrane</location>
        <topology evidence="1">Multi-pass membrane protein</topology>
    </subcellularLocation>
</comment>
<keyword evidence="10" id="KW-0325">Glycoprotein</keyword>
<dbReference type="GO" id="GO:0005886">
    <property type="term" value="C:plasma membrane"/>
    <property type="evidence" value="ECO:0007669"/>
    <property type="project" value="UniProtKB-SubCell"/>
</dbReference>
<evidence type="ECO:0000313" key="20">
    <source>
        <dbReference type="EMBL" id="KDR17346.1"/>
    </source>
</evidence>
<dbReference type="Proteomes" id="UP000027135">
    <property type="component" value="Unassembled WGS sequence"/>
</dbReference>
<dbReference type="InterPro" id="IPR049680">
    <property type="entry name" value="FLVCR1-2_SLC49-like"/>
</dbReference>
<evidence type="ECO:0000256" key="11">
    <source>
        <dbReference type="ARBA" id="ARBA00035075"/>
    </source>
</evidence>
<keyword evidence="3" id="KW-1003">Cell membrane</keyword>
<dbReference type="SUPFAM" id="SSF103473">
    <property type="entry name" value="MFS general substrate transporter"/>
    <property type="match status" value="1"/>
</dbReference>
<dbReference type="Pfam" id="PF07690">
    <property type="entry name" value="MFS_1"/>
    <property type="match status" value="1"/>
</dbReference>
<accession>A0A067REN7</accession>
<feature type="transmembrane region" description="Helical" evidence="18">
    <location>
        <begin position="158"/>
        <end position="176"/>
    </location>
</feature>
<evidence type="ECO:0000256" key="16">
    <source>
        <dbReference type="ARBA" id="ARBA00068050"/>
    </source>
</evidence>
<dbReference type="GO" id="GO:0006783">
    <property type="term" value="P:heme biosynthetic process"/>
    <property type="evidence" value="ECO:0007669"/>
    <property type="project" value="UniProtKB-ARBA"/>
</dbReference>
<keyword evidence="8 18" id="KW-0472">Membrane</keyword>
<evidence type="ECO:0000256" key="8">
    <source>
        <dbReference type="ARBA" id="ARBA00023136"/>
    </source>
</evidence>
<comment type="catalytic activity">
    <reaction evidence="11">
        <text>heme b(in) = heme b(out)</text>
        <dbReference type="Rhea" id="RHEA:75443"/>
        <dbReference type="ChEBI" id="CHEBI:60344"/>
    </reaction>
</comment>